<dbReference type="PANTHER" id="PTHR38033:SF1">
    <property type="entry name" value="DOTU FAMILY TYPE IV_VI SECRETION SYSTEM PROTEIN"/>
    <property type="match status" value="1"/>
</dbReference>
<evidence type="ECO:0000313" key="3">
    <source>
        <dbReference type="Proteomes" id="UP000637980"/>
    </source>
</evidence>
<dbReference type="Gene3D" id="1.25.40.590">
    <property type="entry name" value="Type IV / VI secretion system, DotU"/>
    <property type="match status" value="1"/>
</dbReference>
<dbReference type="RefSeq" id="WP_244649753.1">
    <property type="nucleotide sequence ID" value="NZ_BMXE01000013.1"/>
</dbReference>
<dbReference type="InterPro" id="IPR017732">
    <property type="entry name" value="T4/T6SS_DotU"/>
</dbReference>
<sequence>MIPQVNKISQFNRLPTPALTGDRRELASDTAIPVLVKFSSRDLQLLYQAQQQFSGYENRLMNASADLLAVCGTIARMQPADKLDATHVELKQTIIDLKYKVVQLDYPPSVAENLCLLYAIVLDEFILSSPWSANRGWENWTLAADLFGFRDGGDRFYSITERVLMQPKALRELLEVIYTFLKLGYRGKYKLQGETERNQLIARLEASLTIPLITNEQNAPSQDLDEPAEPIVGISNTAKCLLAGAALILISLSSWTYTAFERQQLREYFVQSDMAPTKGAAAPLFNDSTLINGKG</sequence>
<dbReference type="NCBIfam" id="TIGR03349">
    <property type="entry name" value="IV_VI_DotU"/>
    <property type="match status" value="1"/>
</dbReference>
<keyword evidence="3" id="KW-1185">Reference proteome</keyword>
<organism evidence="2 3">
    <name type="scientific">Pseudovibrio japonicus</name>
    <dbReference type="NCBI Taxonomy" id="366534"/>
    <lineage>
        <taxon>Bacteria</taxon>
        <taxon>Pseudomonadati</taxon>
        <taxon>Pseudomonadota</taxon>
        <taxon>Alphaproteobacteria</taxon>
        <taxon>Hyphomicrobiales</taxon>
        <taxon>Stappiaceae</taxon>
        <taxon>Pseudovibrio</taxon>
    </lineage>
</organism>
<dbReference type="EMBL" id="BMXE01000013">
    <property type="protein sequence ID" value="GHB50133.1"/>
    <property type="molecule type" value="Genomic_DNA"/>
</dbReference>
<evidence type="ECO:0000259" key="1">
    <source>
        <dbReference type="Pfam" id="PF09850"/>
    </source>
</evidence>
<proteinExistence type="predicted"/>
<dbReference type="InterPro" id="IPR038522">
    <property type="entry name" value="T4/T6SS_DotU_sf"/>
</dbReference>
<comment type="caution">
    <text evidence="2">The sequence shown here is derived from an EMBL/GenBank/DDBJ whole genome shotgun (WGS) entry which is preliminary data.</text>
</comment>
<feature type="domain" description="Type IV / VI secretion system DotU" evidence="1">
    <location>
        <begin position="60"/>
        <end position="250"/>
    </location>
</feature>
<dbReference type="NCBIfam" id="NF038228">
    <property type="entry name" value="IcmH_DotU_IVB"/>
    <property type="match status" value="1"/>
</dbReference>
<reference evidence="3" key="1">
    <citation type="journal article" date="2019" name="Int. J. Syst. Evol. Microbiol.">
        <title>The Global Catalogue of Microorganisms (GCM) 10K type strain sequencing project: providing services to taxonomists for standard genome sequencing and annotation.</title>
        <authorList>
            <consortium name="The Broad Institute Genomics Platform"/>
            <consortium name="The Broad Institute Genome Sequencing Center for Infectious Disease"/>
            <person name="Wu L."/>
            <person name="Ma J."/>
        </authorList>
    </citation>
    <scope>NUCLEOTIDE SEQUENCE [LARGE SCALE GENOMIC DNA]</scope>
    <source>
        <strain evidence="3">KCTC 12861</strain>
    </source>
</reference>
<accession>A0ABQ3EU06</accession>
<dbReference type="Proteomes" id="UP000637980">
    <property type="component" value="Unassembled WGS sequence"/>
</dbReference>
<name>A0ABQ3EU06_9HYPH</name>
<gene>
    <name evidence="2" type="ORF">GCM10007094_44250</name>
</gene>
<protein>
    <recommendedName>
        <fullName evidence="1">Type IV / VI secretion system DotU domain-containing protein</fullName>
    </recommendedName>
</protein>
<dbReference type="Pfam" id="PF09850">
    <property type="entry name" value="DotU"/>
    <property type="match status" value="1"/>
</dbReference>
<evidence type="ECO:0000313" key="2">
    <source>
        <dbReference type="EMBL" id="GHB50133.1"/>
    </source>
</evidence>
<dbReference type="PANTHER" id="PTHR38033">
    <property type="entry name" value="MEMBRANE PROTEIN-RELATED"/>
    <property type="match status" value="1"/>
</dbReference>